<dbReference type="Gene3D" id="3.30.450.20">
    <property type="entry name" value="PAS domain"/>
    <property type="match status" value="3"/>
</dbReference>
<dbReference type="STRING" id="686340.Metal_3581"/>
<organism evidence="25 26">
    <name type="scientific">Methylomicrobium album BG8</name>
    <dbReference type="NCBI Taxonomy" id="686340"/>
    <lineage>
        <taxon>Bacteria</taxon>
        <taxon>Pseudomonadati</taxon>
        <taxon>Pseudomonadota</taxon>
        <taxon>Gammaproteobacteria</taxon>
        <taxon>Methylococcales</taxon>
        <taxon>Methylococcaceae</taxon>
        <taxon>Methylomicrobium</taxon>
    </lineage>
</organism>
<evidence type="ECO:0000259" key="20">
    <source>
        <dbReference type="PROSITE" id="PS50109"/>
    </source>
</evidence>
<dbReference type="eggNOG" id="COG3829">
    <property type="taxonomic scope" value="Bacteria"/>
</dbReference>
<evidence type="ECO:0000256" key="2">
    <source>
        <dbReference type="ARBA" id="ARBA00004429"/>
    </source>
</evidence>
<dbReference type="Pfam" id="PF08448">
    <property type="entry name" value="PAS_4"/>
    <property type="match status" value="2"/>
</dbReference>
<comment type="function">
    <text evidence="15">Putative oxygen sensor; modulates the activity of FixJ, a transcriptional activator of nitrogen fixation fixK gene. FixL probably acts as a kinase that phosphorylates FixJ.</text>
</comment>
<dbReference type="InterPro" id="IPR013767">
    <property type="entry name" value="PAS_fold"/>
</dbReference>
<evidence type="ECO:0000256" key="5">
    <source>
        <dbReference type="ARBA" id="ARBA00022519"/>
    </source>
</evidence>
<dbReference type="InterPro" id="IPR003661">
    <property type="entry name" value="HisK_dim/P_dom"/>
</dbReference>
<feature type="domain" description="PAS" evidence="22">
    <location>
        <begin position="195"/>
        <end position="268"/>
    </location>
</feature>
<keyword evidence="11" id="KW-0067">ATP-binding</keyword>
<keyword evidence="19" id="KW-0175">Coiled coil</keyword>
<dbReference type="PROSITE" id="PS50113">
    <property type="entry name" value="PAC"/>
    <property type="match status" value="2"/>
</dbReference>
<dbReference type="PROSITE" id="PS50894">
    <property type="entry name" value="HPT"/>
    <property type="match status" value="1"/>
</dbReference>
<dbReference type="SMART" id="SM00091">
    <property type="entry name" value="PAS"/>
    <property type="match status" value="3"/>
</dbReference>
<evidence type="ECO:0000256" key="15">
    <source>
        <dbReference type="ARBA" id="ARBA00059827"/>
    </source>
</evidence>
<dbReference type="InterPro" id="IPR035965">
    <property type="entry name" value="PAS-like_dom_sf"/>
</dbReference>
<dbReference type="InterPro" id="IPR013656">
    <property type="entry name" value="PAS_4"/>
</dbReference>
<dbReference type="AlphaFoldDB" id="H8GGE9"/>
<evidence type="ECO:0000259" key="22">
    <source>
        <dbReference type="PROSITE" id="PS50112"/>
    </source>
</evidence>
<dbReference type="Gene3D" id="1.20.120.160">
    <property type="entry name" value="HPT domain"/>
    <property type="match status" value="1"/>
</dbReference>
<dbReference type="InterPro" id="IPR000014">
    <property type="entry name" value="PAS"/>
</dbReference>
<feature type="coiled-coil region" evidence="19">
    <location>
        <begin position="444"/>
        <end position="471"/>
    </location>
</feature>
<dbReference type="Gene3D" id="3.40.50.2300">
    <property type="match status" value="1"/>
</dbReference>
<accession>H8GGE9</accession>
<feature type="domain" description="PAS" evidence="22">
    <location>
        <begin position="326"/>
        <end position="396"/>
    </location>
</feature>
<feature type="modified residue" description="4-aspartylphosphate" evidence="18">
    <location>
        <position position="771"/>
    </location>
</feature>
<evidence type="ECO:0000256" key="11">
    <source>
        <dbReference type="ARBA" id="ARBA00022840"/>
    </source>
</evidence>
<evidence type="ECO:0000256" key="3">
    <source>
        <dbReference type="ARBA" id="ARBA00012438"/>
    </source>
</evidence>
<keyword evidence="4" id="KW-1003">Cell membrane</keyword>
<evidence type="ECO:0000256" key="1">
    <source>
        <dbReference type="ARBA" id="ARBA00000085"/>
    </source>
</evidence>
<keyword evidence="26" id="KW-1185">Reference proteome</keyword>
<keyword evidence="6 18" id="KW-0597">Phosphoprotein</keyword>
<dbReference type="SUPFAM" id="SSF47226">
    <property type="entry name" value="Histidine-containing phosphotransfer domain, HPT domain"/>
    <property type="match status" value="1"/>
</dbReference>
<dbReference type="SUPFAM" id="SSF55785">
    <property type="entry name" value="PYP-like sensor domain (PAS domain)"/>
    <property type="match status" value="3"/>
</dbReference>
<keyword evidence="10" id="KW-0418">Kinase</keyword>
<dbReference type="CDD" id="cd00082">
    <property type="entry name" value="HisKA"/>
    <property type="match status" value="1"/>
</dbReference>
<dbReference type="Proteomes" id="UP000005090">
    <property type="component" value="Chromosome"/>
</dbReference>
<sequence length="972" mass="107987">MIKAGDVEPSSRRSPKAVQEPDFRVLFESLPGLYLVLNYDFNIVAVSDDYARATMTRREEIIGCGIFDVFPDNPNDPSADGVRNLQASLLSVRHTGKAHAMAIQKYDIRKPEAEGGEFEERYWSPLNSPVFDADGTLAYIIHRVEDVTEFVRLKQQGIEQSELTEELRERMKKMEAEVYLRAQETARANESLRISEENLLVTLNSIGDAVLTTDAAGRVTRLNPRAERLTGWQRREAIGRPVAEIFHIVNQETRQRMAIPVIEVLARRAVRGLANHTVLIARDGTERSIADNCAPIRSRDGEVIGAVLVFRDITEEYATQKALRDSAIHIQTILNNMADGIITIDEKGILETANPAVERIFGYARDELIGRNIKMLMSPSYHDEYDSYVQRYLATGDARIIERVREIQGRRKNGDIFPLDLKVSEMWLDVGRRLIGIVRDITQRKETEALLQQAKEKAEFANRAKDSFLATMSHEIRTPLSGLLGMLELLALTPLDKEQKKTLQSARDSGYSLLRILSDILDWSKIEAGKLGLSVQATSIAQLVQDVVNTYAHVASAKKLILQHDVDELIGQAHLVDSLRLSQILNNLVSNAIKFTPAGSVQIRAELLEPFDGAQKIRFSVRDTGIGLDQAQKACLFQLYAQAAENTARMYGGTGLGLAICKRLAEMMNARLDLESEPGQGSTFSLTLILPLTENLPVQQLARDAGRVVVEPLAADAASAPVVLAVDDHPVNLALLVRQIEILGLRAEAAQDGEAALAIWRSRRIDAIVTDCHMPNMDGYELARAVRKAEFREARPPIPIVACTANALGEENERCRAAGMDEVMVKPTNLRVLREMLLRRLQWHGMDEAAASFEDAPREDDAPVDFSALADTVPDKAGQIALLRKFQLHQRHDREQLQKRFEERDMAGVALMAHRIKGASKMVGARELANACAAIEQAAKRNDFDAAGLGIQILADAARKFESYVSGLSDAE</sequence>
<protein>
    <recommendedName>
        <fullName evidence="16">Sensor protein FixL</fullName>
        <ecNumber evidence="3">2.7.13.3</ecNumber>
    </recommendedName>
</protein>
<evidence type="ECO:0000256" key="19">
    <source>
        <dbReference type="SAM" id="Coils"/>
    </source>
</evidence>
<dbReference type="GO" id="GO:0005886">
    <property type="term" value="C:plasma membrane"/>
    <property type="evidence" value="ECO:0007669"/>
    <property type="project" value="UniProtKB-SubCell"/>
</dbReference>
<evidence type="ECO:0000256" key="6">
    <source>
        <dbReference type="ARBA" id="ARBA00022553"/>
    </source>
</evidence>
<evidence type="ECO:0000256" key="17">
    <source>
        <dbReference type="PROSITE-ProRule" id="PRU00110"/>
    </source>
</evidence>
<evidence type="ECO:0000256" key="14">
    <source>
        <dbReference type="ARBA" id="ARBA00023136"/>
    </source>
</evidence>
<dbReference type="SMART" id="SM00388">
    <property type="entry name" value="HisKA"/>
    <property type="match status" value="1"/>
</dbReference>
<dbReference type="Pfam" id="PF00072">
    <property type="entry name" value="Response_reg"/>
    <property type="match status" value="1"/>
</dbReference>
<keyword evidence="12" id="KW-1133">Transmembrane helix</keyword>
<dbReference type="SUPFAM" id="SSF47384">
    <property type="entry name" value="Homodimeric domain of signal transducing histidine kinase"/>
    <property type="match status" value="1"/>
</dbReference>
<dbReference type="FunFam" id="3.30.565.10:FF:000010">
    <property type="entry name" value="Sensor histidine kinase RcsC"/>
    <property type="match status" value="1"/>
</dbReference>
<dbReference type="InterPro" id="IPR036097">
    <property type="entry name" value="HisK_dim/P_sf"/>
</dbReference>
<dbReference type="GO" id="GO:0006355">
    <property type="term" value="P:regulation of DNA-templated transcription"/>
    <property type="evidence" value="ECO:0007669"/>
    <property type="project" value="InterPro"/>
</dbReference>
<dbReference type="InterPro" id="IPR001610">
    <property type="entry name" value="PAC"/>
</dbReference>
<evidence type="ECO:0000259" key="24">
    <source>
        <dbReference type="PROSITE" id="PS50894"/>
    </source>
</evidence>
<dbReference type="PROSITE" id="PS50110">
    <property type="entry name" value="RESPONSE_REGULATORY"/>
    <property type="match status" value="1"/>
</dbReference>
<dbReference type="CDD" id="cd00130">
    <property type="entry name" value="PAS"/>
    <property type="match status" value="2"/>
</dbReference>
<feature type="domain" description="PAC" evidence="23">
    <location>
        <begin position="403"/>
        <end position="453"/>
    </location>
</feature>
<dbReference type="EMBL" id="CM001475">
    <property type="protein sequence ID" value="EIC31229.1"/>
    <property type="molecule type" value="Genomic_DNA"/>
</dbReference>
<dbReference type="Pfam" id="PF01627">
    <property type="entry name" value="Hpt"/>
    <property type="match status" value="1"/>
</dbReference>
<dbReference type="Gene3D" id="1.10.287.130">
    <property type="match status" value="1"/>
</dbReference>
<dbReference type="HOGENOM" id="CLU_000445_114_15_6"/>
<dbReference type="Pfam" id="PF00989">
    <property type="entry name" value="PAS"/>
    <property type="match status" value="1"/>
</dbReference>
<dbReference type="Pfam" id="PF02518">
    <property type="entry name" value="HATPase_c"/>
    <property type="match status" value="1"/>
</dbReference>
<dbReference type="InterPro" id="IPR004358">
    <property type="entry name" value="Sig_transdc_His_kin-like_C"/>
</dbReference>
<dbReference type="InterPro" id="IPR003594">
    <property type="entry name" value="HATPase_dom"/>
</dbReference>
<dbReference type="InterPro" id="IPR001789">
    <property type="entry name" value="Sig_transdc_resp-reg_receiver"/>
</dbReference>
<keyword evidence="9" id="KW-0547">Nucleotide-binding</keyword>
<gene>
    <name evidence="25" type="ORF">Metal_3581</name>
</gene>
<evidence type="ECO:0000313" key="25">
    <source>
        <dbReference type="EMBL" id="EIC31229.1"/>
    </source>
</evidence>
<dbReference type="SMART" id="SM00086">
    <property type="entry name" value="PAC"/>
    <property type="match status" value="2"/>
</dbReference>
<evidence type="ECO:0000259" key="23">
    <source>
        <dbReference type="PROSITE" id="PS50113"/>
    </source>
</evidence>
<evidence type="ECO:0000256" key="9">
    <source>
        <dbReference type="ARBA" id="ARBA00022741"/>
    </source>
</evidence>
<dbReference type="FunFam" id="3.30.450.20:FF:000060">
    <property type="entry name" value="Sensor protein FixL"/>
    <property type="match status" value="1"/>
</dbReference>
<dbReference type="InterPro" id="IPR000700">
    <property type="entry name" value="PAS-assoc_C"/>
</dbReference>
<evidence type="ECO:0000256" key="12">
    <source>
        <dbReference type="ARBA" id="ARBA00022989"/>
    </source>
</evidence>
<feature type="domain" description="HPt" evidence="24">
    <location>
        <begin position="875"/>
        <end position="968"/>
    </location>
</feature>
<feature type="domain" description="Response regulatory" evidence="21">
    <location>
        <begin position="722"/>
        <end position="841"/>
    </location>
</feature>
<dbReference type="SMART" id="SM00387">
    <property type="entry name" value="HATPase_c"/>
    <property type="match status" value="1"/>
</dbReference>
<dbReference type="CDD" id="cd17546">
    <property type="entry name" value="REC_hyHK_CKI1_RcsC-like"/>
    <property type="match status" value="1"/>
</dbReference>
<dbReference type="GO" id="GO:0005524">
    <property type="term" value="F:ATP binding"/>
    <property type="evidence" value="ECO:0007669"/>
    <property type="project" value="UniProtKB-KW"/>
</dbReference>
<dbReference type="NCBIfam" id="TIGR00229">
    <property type="entry name" value="sensory_box"/>
    <property type="match status" value="2"/>
</dbReference>
<dbReference type="CDD" id="cd16922">
    <property type="entry name" value="HATPase_EvgS-ArcB-TorS-like"/>
    <property type="match status" value="1"/>
</dbReference>
<dbReference type="Gene3D" id="3.30.565.10">
    <property type="entry name" value="Histidine kinase-like ATPase, C-terminal domain"/>
    <property type="match status" value="1"/>
</dbReference>
<evidence type="ECO:0000256" key="13">
    <source>
        <dbReference type="ARBA" id="ARBA00023012"/>
    </source>
</evidence>
<evidence type="ECO:0000256" key="7">
    <source>
        <dbReference type="ARBA" id="ARBA00022679"/>
    </source>
</evidence>
<comment type="subcellular location">
    <subcellularLocation>
        <location evidence="2">Cell inner membrane</location>
        <topology evidence="2">Multi-pass membrane protein</topology>
    </subcellularLocation>
</comment>
<dbReference type="InterPro" id="IPR005467">
    <property type="entry name" value="His_kinase_dom"/>
</dbReference>
<dbReference type="SMART" id="SM00448">
    <property type="entry name" value="REC"/>
    <property type="match status" value="1"/>
</dbReference>
<dbReference type="EC" id="2.7.13.3" evidence="3"/>
<feature type="modified residue" description="Phosphohistidine" evidence="17">
    <location>
        <position position="914"/>
    </location>
</feature>
<evidence type="ECO:0000256" key="8">
    <source>
        <dbReference type="ARBA" id="ARBA00022692"/>
    </source>
</evidence>
<evidence type="ECO:0000313" key="26">
    <source>
        <dbReference type="Proteomes" id="UP000005090"/>
    </source>
</evidence>
<keyword evidence="8" id="KW-0812">Transmembrane</keyword>
<evidence type="ECO:0000256" key="16">
    <source>
        <dbReference type="ARBA" id="ARBA00070616"/>
    </source>
</evidence>
<name>H8GGE9_METAL</name>
<dbReference type="SUPFAM" id="SSF55874">
    <property type="entry name" value="ATPase domain of HSP90 chaperone/DNA topoisomerase II/histidine kinase"/>
    <property type="match status" value="1"/>
</dbReference>
<evidence type="ECO:0000256" key="18">
    <source>
        <dbReference type="PROSITE-ProRule" id="PRU00169"/>
    </source>
</evidence>
<keyword evidence="14" id="KW-0472">Membrane</keyword>
<dbReference type="InterPro" id="IPR011006">
    <property type="entry name" value="CheY-like_superfamily"/>
</dbReference>
<dbReference type="InterPro" id="IPR036890">
    <property type="entry name" value="HATPase_C_sf"/>
</dbReference>
<feature type="domain" description="Histidine kinase" evidence="20">
    <location>
        <begin position="471"/>
        <end position="692"/>
    </location>
</feature>
<dbReference type="PANTHER" id="PTHR43047">
    <property type="entry name" value="TWO-COMPONENT HISTIDINE PROTEIN KINASE"/>
    <property type="match status" value="1"/>
</dbReference>
<dbReference type="GO" id="GO:0000155">
    <property type="term" value="F:phosphorelay sensor kinase activity"/>
    <property type="evidence" value="ECO:0007669"/>
    <property type="project" value="InterPro"/>
</dbReference>
<evidence type="ECO:0000256" key="10">
    <source>
        <dbReference type="ARBA" id="ARBA00022777"/>
    </source>
</evidence>
<reference evidence="25 26" key="1">
    <citation type="journal article" date="2013" name="Genome Announc.">
        <title>Genome Sequence of the Obligate Gammaproteobacterial Methanotroph Methylomicrobium album Strain BG8.</title>
        <authorList>
            <person name="Kits K.D."/>
            <person name="Kalyuzhnaya M.G."/>
            <person name="Klotz M.G."/>
            <person name="Jetten M.S."/>
            <person name="Op den Camp H.J."/>
            <person name="Vuilleumier S."/>
            <person name="Bringel F."/>
            <person name="Dispirito A.A."/>
            <person name="Murrell J.C."/>
            <person name="Bruce D."/>
            <person name="Cheng J.F."/>
            <person name="Copeland A."/>
            <person name="Goodwin L."/>
            <person name="Hauser L."/>
            <person name="Lajus A."/>
            <person name="Land M.L."/>
            <person name="Lapidus A."/>
            <person name="Lucas S."/>
            <person name="Medigue C."/>
            <person name="Pitluck S."/>
            <person name="Woyke T."/>
            <person name="Zeytun A."/>
            <person name="Stein L.Y."/>
        </authorList>
    </citation>
    <scope>NUCLEOTIDE SEQUENCE [LARGE SCALE GENOMIC DNA]</scope>
    <source>
        <strain evidence="25 26">BG8</strain>
    </source>
</reference>
<evidence type="ECO:0000256" key="4">
    <source>
        <dbReference type="ARBA" id="ARBA00022475"/>
    </source>
</evidence>
<proteinExistence type="predicted"/>
<dbReference type="CDD" id="cd00088">
    <property type="entry name" value="HPT"/>
    <property type="match status" value="1"/>
</dbReference>
<dbReference type="eggNOG" id="COG2205">
    <property type="taxonomic scope" value="Bacteria"/>
</dbReference>
<feature type="domain" description="PAC" evidence="23">
    <location>
        <begin position="273"/>
        <end position="325"/>
    </location>
</feature>
<dbReference type="InterPro" id="IPR008207">
    <property type="entry name" value="Sig_transdc_His_kin_Hpt_dom"/>
</dbReference>
<evidence type="ECO:0000259" key="21">
    <source>
        <dbReference type="PROSITE" id="PS50110"/>
    </source>
</evidence>
<dbReference type="PROSITE" id="PS50112">
    <property type="entry name" value="PAS"/>
    <property type="match status" value="2"/>
</dbReference>
<dbReference type="InterPro" id="IPR036641">
    <property type="entry name" value="HPT_dom_sf"/>
</dbReference>
<comment type="catalytic activity">
    <reaction evidence="1">
        <text>ATP + protein L-histidine = ADP + protein N-phospho-L-histidine.</text>
        <dbReference type="EC" id="2.7.13.3"/>
    </reaction>
</comment>
<dbReference type="PRINTS" id="PR00344">
    <property type="entry name" value="BCTRLSENSOR"/>
</dbReference>
<keyword evidence="7" id="KW-0808">Transferase</keyword>
<dbReference type="PROSITE" id="PS50109">
    <property type="entry name" value="HIS_KIN"/>
    <property type="match status" value="1"/>
</dbReference>
<dbReference type="Pfam" id="PF00512">
    <property type="entry name" value="HisKA"/>
    <property type="match status" value="1"/>
</dbReference>
<keyword evidence="5" id="KW-0997">Cell inner membrane</keyword>
<dbReference type="SUPFAM" id="SSF52172">
    <property type="entry name" value="CheY-like"/>
    <property type="match status" value="1"/>
</dbReference>
<keyword evidence="13" id="KW-0902">Two-component regulatory system</keyword>